<name>J3NMF4_GAET3</name>
<reference evidence="3" key="4">
    <citation type="journal article" date="2015" name="G3 (Bethesda)">
        <title>Genome sequences of three phytopathogenic species of the Magnaporthaceae family of fungi.</title>
        <authorList>
            <person name="Okagaki L.H."/>
            <person name="Nunes C.C."/>
            <person name="Sailsbery J."/>
            <person name="Clay B."/>
            <person name="Brown D."/>
            <person name="John T."/>
            <person name="Oh Y."/>
            <person name="Young N."/>
            <person name="Fitzgerald M."/>
            <person name="Haas B.J."/>
            <person name="Zeng Q."/>
            <person name="Young S."/>
            <person name="Adiconis X."/>
            <person name="Fan L."/>
            <person name="Levin J.Z."/>
            <person name="Mitchell T.K."/>
            <person name="Okubara P.A."/>
            <person name="Farman M.L."/>
            <person name="Kohn L.M."/>
            <person name="Birren B."/>
            <person name="Ma L.-J."/>
            <person name="Dean R.A."/>
        </authorList>
    </citation>
    <scope>NUCLEOTIDE SEQUENCE</scope>
    <source>
        <strain evidence="3">R3-111a-1</strain>
    </source>
</reference>
<dbReference type="AlphaFoldDB" id="J3NMF4"/>
<sequence length="429" mass="44426">MGEVEPPLRAATPKRKRDYPSLDGSPRLISCRGTPTAAPSAHPILPPATIANSHTSFSFEVPAYEGDDGSSSPRTRVARKFQGLALDSGGGAPGAKAPLLAATAGTPTAAETQPATVPRTHYAGSPTPRRVATVAMMHDSGTHGDDEDDGDDDDNGDGYFSARKRFKAPQQAESDSPPLHSTSVFAPVSNTSMGEWAARLQAAGALGDPAKSHSGSAAATTAVGSSGGTYNKTHHRNYKTVGLSPRAATPPLVGAKTMATGEAHEAAGEDDGSPSSSSLSPSPSHKEIVDPVRAALTWHEDEITVYDPDDEDDDGTGINGIGFKPTPAIAYARTLRRRQQLAEYRKREEREARARRSLRRRASPAVSGSGAGPTEGTGGAGVAGAGGSGGGSGVVKSAEQQRQAARRQQLAARRVRFLDVEPAAVITTS</sequence>
<feature type="region of interest" description="Disordered" evidence="1">
    <location>
        <begin position="1"/>
        <end position="44"/>
    </location>
</feature>
<accession>J3NMF4</accession>
<gene>
    <name evidence="3" type="primary">20342916</name>
    <name evidence="2" type="ORF">GGTG_02458</name>
</gene>
<reference evidence="3" key="5">
    <citation type="submission" date="2018-04" db="UniProtKB">
        <authorList>
            <consortium name="EnsemblFungi"/>
        </authorList>
    </citation>
    <scope>IDENTIFICATION</scope>
    <source>
        <strain evidence="3">R3-111a-1</strain>
    </source>
</reference>
<proteinExistence type="predicted"/>
<protein>
    <submittedName>
        <fullName evidence="2 3">Uncharacterized protein</fullName>
    </submittedName>
</protein>
<feature type="compositionally biased region" description="Basic and acidic residues" evidence="1">
    <location>
        <begin position="343"/>
        <end position="354"/>
    </location>
</feature>
<dbReference type="VEuPathDB" id="FungiDB:GGTG_02458"/>
<dbReference type="RefSeq" id="XP_009218494.1">
    <property type="nucleotide sequence ID" value="XM_009220230.1"/>
</dbReference>
<evidence type="ECO:0000256" key="1">
    <source>
        <dbReference type="SAM" id="MobiDB-lite"/>
    </source>
</evidence>
<feature type="compositionally biased region" description="Acidic residues" evidence="1">
    <location>
        <begin position="305"/>
        <end position="315"/>
    </location>
</feature>
<feature type="region of interest" description="Disordered" evidence="1">
    <location>
        <begin position="105"/>
        <end position="126"/>
    </location>
</feature>
<dbReference type="EnsemblFungi" id="EJT82485">
    <property type="protein sequence ID" value="EJT82485"/>
    <property type="gene ID" value="GGTG_02458"/>
</dbReference>
<feature type="compositionally biased region" description="Low complexity" evidence="1">
    <location>
        <begin position="394"/>
        <end position="411"/>
    </location>
</feature>
<evidence type="ECO:0000313" key="3">
    <source>
        <dbReference type="EnsemblFungi" id="EJT82485"/>
    </source>
</evidence>
<feature type="compositionally biased region" description="Low complexity" evidence="1">
    <location>
        <begin position="105"/>
        <end position="118"/>
    </location>
</feature>
<dbReference type="EMBL" id="GL385395">
    <property type="protein sequence ID" value="EJT82485.1"/>
    <property type="molecule type" value="Genomic_DNA"/>
</dbReference>
<feature type="compositionally biased region" description="Gly residues" evidence="1">
    <location>
        <begin position="369"/>
        <end position="393"/>
    </location>
</feature>
<feature type="region of interest" description="Disordered" evidence="1">
    <location>
        <begin position="342"/>
        <end position="411"/>
    </location>
</feature>
<reference evidence="2" key="3">
    <citation type="submission" date="2010-09" db="EMBL/GenBank/DDBJ databases">
        <title>Annotation of Gaeumannomyces graminis var. tritici R3-111a-1.</title>
        <authorList>
            <consortium name="The Broad Institute Genome Sequencing Platform"/>
            <person name="Ma L.-J."/>
            <person name="Dead R."/>
            <person name="Young S.K."/>
            <person name="Zeng Q."/>
            <person name="Gargeya S."/>
            <person name="Fitzgerald M."/>
            <person name="Haas B."/>
            <person name="Abouelleil A."/>
            <person name="Alvarado L."/>
            <person name="Arachchi H.M."/>
            <person name="Berlin A."/>
            <person name="Brown A."/>
            <person name="Chapman S.B."/>
            <person name="Chen Z."/>
            <person name="Dunbar C."/>
            <person name="Freedman E."/>
            <person name="Gearin G."/>
            <person name="Gellesch M."/>
            <person name="Goldberg J."/>
            <person name="Griggs A."/>
            <person name="Gujja S."/>
            <person name="Heiman D."/>
            <person name="Howarth C."/>
            <person name="Larson L."/>
            <person name="Lui A."/>
            <person name="MacDonald P.J.P."/>
            <person name="Mehta T."/>
            <person name="Montmayeur A."/>
            <person name="Murphy C."/>
            <person name="Neiman D."/>
            <person name="Pearson M."/>
            <person name="Priest M."/>
            <person name="Roberts A."/>
            <person name="Saif S."/>
            <person name="Shea T."/>
            <person name="Shenoy N."/>
            <person name="Sisk P."/>
            <person name="Stolte C."/>
            <person name="Sykes S."/>
            <person name="Yandava C."/>
            <person name="Wortman J."/>
            <person name="Nusbaum C."/>
            <person name="Birren B."/>
        </authorList>
    </citation>
    <scope>NUCLEOTIDE SEQUENCE</scope>
    <source>
        <strain evidence="2">R3-111a-1</strain>
    </source>
</reference>
<feature type="compositionally biased region" description="Polar residues" evidence="1">
    <location>
        <begin position="171"/>
        <end position="186"/>
    </location>
</feature>
<organism evidence="2">
    <name type="scientific">Gaeumannomyces tritici (strain R3-111a-1)</name>
    <name type="common">Wheat and barley take-all root rot fungus</name>
    <name type="synonym">Gaeumannomyces graminis var. tritici</name>
    <dbReference type="NCBI Taxonomy" id="644352"/>
    <lineage>
        <taxon>Eukaryota</taxon>
        <taxon>Fungi</taxon>
        <taxon>Dikarya</taxon>
        <taxon>Ascomycota</taxon>
        <taxon>Pezizomycotina</taxon>
        <taxon>Sordariomycetes</taxon>
        <taxon>Sordariomycetidae</taxon>
        <taxon>Magnaporthales</taxon>
        <taxon>Magnaporthaceae</taxon>
        <taxon>Gaeumannomyces</taxon>
    </lineage>
</organism>
<feature type="compositionally biased region" description="Acidic residues" evidence="1">
    <location>
        <begin position="145"/>
        <end position="156"/>
    </location>
</feature>
<dbReference type="Proteomes" id="UP000006039">
    <property type="component" value="Unassembled WGS sequence"/>
</dbReference>
<evidence type="ECO:0000313" key="2">
    <source>
        <dbReference type="EMBL" id="EJT82485.1"/>
    </source>
</evidence>
<feature type="compositionally biased region" description="Low complexity" evidence="1">
    <location>
        <begin position="273"/>
        <end position="283"/>
    </location>
</feature>
<feature type="region of interest" description="Disordered" evidence="1">
    <location>
        <begin position="305"/>
        <end position="324"/>
    </location>
</feature>
<dbReference type="GeneID" id="20342916"/>
<reference evidence="2" key="2">
    <citation type="submission" date="2010-07" db="EMBL/GenBank/DDBJ databases">
        <authorList>
            <consortium name="The Broad Institute Genome Sequencing Platform"/>
            <consortium name="Broad Institute Genome Sequencing Center for Infectious Disease"/>
            <person name="Ma L.-J."/>
            <person name="Dead R."/>
            <person name="Young S."/>
            <person name="Zeng Q."/>
            <person name="Koehrsen M."/>
            <person name="Alvarado L."/>
            <person name="Berlin A."/>
            <person name="Chapman S.B."/>
            <person name="Chen Z."/>
            <person name="Freedman E."/>
            <person name="Gellesch M."/>
            <person name="Goldberg J."/>
            <person name="Griggs A."/>
            <person name="Gujja S."/>
            <person name="Heilman E.R."/>
            <person name="Heiman D."/>
            <person name="Hepburn T."/>
            <person name="Howarth C."/>
            <person name="Jen D."/>
            <person name="Larson L."/>
            <person name="Mehta T."/>
            <person name="Neiman D."/>
            <person name="Pearson M."/>
            <person name="Roberts A."/>
            <person name="Saif S."/>
            <person name="Shea T."/>
            <person name="Shenoy N."/>
            <person name="Sisk P."/>
            <person name="Stolte C."/>
            <person name="Sykes S."/>
            <person name="Walk T."/>
            <person name="White J."/>
            <person name="Yandava C."/>
            <person name="Haas B."/>
            <person name="Nusbaum C."/>
            <person name="Birren B."/>
        </authorList>
    </citation>
    <scope>NUCLEOTIDE SEQUENCE</scope>
    <source>
        <strain evidence="2">R3-111a-1</strain>
    </source>
</reference>
<evidence type="ECO:0000313" key="4">
    <source>
        <dbReference type="Proteomes" id="UP000006039"/>
    </source>
</evidence>
<dbReference type="HOGENOM" id="CLU_042177_0_0_1"/>
<dbReference type="eggNOG" id="ENOG502SEIX">
    <property type="taxonomic scope" value="Eukaryota"/>
</dbReference>
<feature type="compositionally biased region" description="Low complexity" evidence="1">
    <location>
        <begin position="214"/>
        <end position="224"/>
    </location>
</feature>
<feature type="region of interest" description="Disordered" evidence="1">
    <location>
        <begin position="206"/>
        <end position="290"/>
    </location>
</feature>
<dbReference type="OrthoDB" id="5391950at2759"/>
<feature type="region of interest" description="Disordered" evidence="1">
    <location>
        <begin position="138"/>
        <end position="186"/>
    </location>
</feature>
<keyword evidence="4" id="KW-1185">Reference proteome</keyword>
<reference evidence="4" key="1">
    <citation type="submission" date="2010-07" db="EMBL/GenBank/DDBJ databases">
        <title>The genome sequence of Gaeumannomyces graminis var. tritici strain R3-111a-1.</title>
        <authorList>
            <consortium name="The Broad Institute Genome Sequencing Platform"/>
            <person name="Ma L.-J."/>
            <person name="Dead R."/>
            <person name="Young S."/>
            <person name="Zeng Q."/>
            <person name="Koehrsen M."/>
            <person name="Alvarado L."/>
            <person name="Berlin A."/>
            <person name="Chapman S.B."/>
            <person name="Chen Z."/>
            <person name="Freedman E."/>
            <person name="Gellesch M."/>
            <person name="Goldberg J."/>
            <person name="Griggs A."/>
            <person name="Gujja S."/>
            <person name="Heilman E.R."/>
            <person name="Heiman D."/>
            <person name="Hepburn T."/>
            <person name="Howarth C."/>
            <person name="Jen D."/>
            <person name="Larson L."/>
            <person name="Mehta T."/>
            <person name="Neiman D."/>
            <person name="Pearson M."/>
            <person name="Roberts A."/>
            <person name="Saif S."/>
            <person name="Shea T."/>
            <person name="Shenoy N."/>
            <person name="Sisk P."/>
            <person name="Stolte C."/>
            <person name="Sykes S."/>
            <person name="Walk T."/>
            <person name="White J."/>
            <person name="Yandava C."/>
            <person name="Haas B."/>
            <person name="Nusbaum C."/>
            <person name="Birren B."/>
        </authorList>
    </citation>
    <scope>NUCLEOTIDE SEQUENCE [LARGE SCALE GENOMIC DNA]</scope>
    <source>
        <strain evidence="4">R3-111a-1</strain>
    </source>
</reference>